<comment type="caution">
    <text evidence="2">The sequence shown here is derived from an EMBL/GenBank/DDBJ whole genome shotgun (WGS) entry which is preliminary data.</text>
</comment>
<evidence type="ECO:0000256" key="1">
    <source>
        <dbReference type="SAM" id="MobiDB-lite"/>
    </source>
</evidence>
<evidence type="ECO:0000313" key="2">
    <source>
        <dbReference type="EMBL" id="CAL1539719.1"/>
    </source>
</evidence>
<proteinExistence type="predicted"/>
<dbReference type="Proteomes" id="UP001497497">
    <property type="component" value="Unassembled WGS sequence"/>
</dbReference>
<organism evidence="2 3">
    <name type="scientific">Lymnaea stagnalis</name>
    <name type="common">Great pond snail</name>
    <name type="synonym">Helix stagnalis</name>
    <dbReference type="NCBI Taxonomy" id="6523"/>
    <lineage>
        <taxon>Eukaryota</taxon>
        <taxon>Metazoa</taxon>
        <taxon>Spiralia</taxon>
        <taxon>Lophotrochozoa</taxon>
        <taxon>Mollusca</taxon>
        <taxon>Gastropoda</taxon>
        <taxon>Heterobranchia</taxon>
        <taxon>Euthyneura</taxon>
        <taxon>Panpulmonata</taxon>
        <taxon>Hygrophila</taxon>
        <taxon>Lymnaeoidea</taxon>
        <taxon>Lymnaeidae</taxon>
        <taxon>Lymnaea</taxon>
    </lineage>
</organism>
<evidence type="ECO:0000313" key="3">
    <source>
        <dbReference type="Proteomes" id="UP001497497"/>
    </source>
</evidence>
<sequence length="145" mass="16378">MGEDFEVLDSSPEGPPVLSLQTPQQPSCVHKKCSSEGKLLRELHEKQCMDNLTEVRQNCGNTLLKSPPRSFLKTDIPLNNSLSIFQENKNPKSFKKAMIPLLSEQKSLRRNNLASVGSKIRKNINKSQNIPDLKLKQTSILDFFN</sequence>
<name>A0AAV2I1E5_LYMST</name>
<protein>
    <submittedName>
        <fullName evidence="2">Uncharacterized protein</fullName>
    </submittedName>
</protein>
<dbReference type="AlphaFoldDB" id="A0AAV2I1E5"/>
<accession>A0AAV2I1E5</accession>
<reference evidence="2 3" key="1">
    <citation type="submission" date="2024-04" db="EMBL/GenBank/DDBJ databases">
        <authorList>
            <consortium name="Genoscope - CEA"/>
            <person name="William W."/>
        </authorList>
    </citation>
    <scope>NUCLEOTIDE SEQUENCE [LARGE SCALE GENOMIC DNA]</scope>
</reference>
<dbReference type="EMBL" id="CAXITT010000352">
    <property type="protein sequence ID" value="CAL1539719.1"/>
    <property type="molecule type" value="Genomic_DNA"/>
</dbReference>
<keyword evidence="3" id="KW-1185">Reference proteome</keyword>
<feature type="region of interest" description="Disordered" evidence="1">
    <location>
        <begin position="1"/>
        <end position="28"/>
    </location>
</feature>
<gene>
    <name evidence="2" type="ORF">GSLYS_00013452001</name>
</gene>